<organism evidence="9 10">
    <name type="scientific">Pseudolycoriella hygida</name>
    <dbReference type="NCBI Taxonomy" id="35572"/>
    <lineage>
        <taxon>Eukaryota</taxon>
        <taxon>Metazoa</taxon>
        <taxon>Ecdysozoa</taxon>
        <taxon>Arthropoda</taxon>
        <taxon>Hexapoda</taxon>
        <taxon>Insecta</taxon>
        <taxon>Pterygota</taxon>
        <taxon>Neoptera</taxon>
        <taxon>Endopterygota</taxon>
        <taxon>Diptera</taxon>
        <taxon>Nematocera</taxon>
        <taxon>Sciaroidea</taxon>
        <taxon>Sciaridae</taxon>
        <taxon>Pseudolycoriella</taxon>
    </lineage>
</organism>
<dbReference type="GO" id="GO:0005737">
    <property type="term" value="C:cytoplasm"/>
    <property type="evidence" value="ECO:0007669"/>
    <property type="project" value="UniProtKB-SubCell"/>
</dbReference>
<proteinExistence type="inferred from homology"/>
<feature type="non-terminal residue" evidence="9">
    <location>
        <position position="1"/>
    </location>
</feature>
<feature type="repeat" description="WD" evidence="8">
    <location>
        <begin position="70"/>
        <end position="111"/>
    </location>
</feature>
<protein>
    <recommendedName>
        <fullName evidence="6">WD repeat domain-containing protein 83</fullName>
    </recommendedName>
    <alternativeName>
        <fullName evidence="7">Mitogen-activated protein kinase organizer 1</fullName>
    </alternativeName>
</protein>
<dbReference type="InterPro" id="IPR020472">
    <property type="entry name" value="WD40_PAC1"/>
</dbReference>
<comment type="caution">
    <text evidence="9">The sequence shown here is derived from an EMBL/GenBank/DDBJ whole genome shotgun (WGS) entry which is preliminary data.</text>
</comment>
<dbReference type="GO" id="GO:0071013">
    <property type="term" value="C:catalytic step 2 spliceosome"/>
    <property type="evidence" value="ECO:0007669"/>
    <property type="project" value="TreeGrafter"/>
</dbReference>
<evidence type="ECO:0000256" key="8">
    <source>
        <dbReference type="PROSITE-ProRule" id="PRU00221"/>
    </source>
</evidence>
<reference evidence="9" key="1">
    <citation type="submission" date="2022-07" db="EMBL/GenBank/DDBJ databases">
        <authorList>
            <person name="Trinca V."/>
            <person name="Uliana J.V.C."/>
            <person name="Torres T.T."/>
            <person name="Ward R.J."/>
            <person name="Monesi N."/>
        </authorList>
    </citation>
    <scope>NUCLEOTIDE SEQUENCE</scope>
    <source>
        <strain evidence="9">HSMRA1968</strain>
        <tissue evidence="9">Whole embryos</tissue>
    </source>
</reference>
<dbReference type="InterPro" id="IPR036322">
    <property type="entry name" value="WD40_repeat_dom_sf"/>
</dbReference>
<keyword evidence="4" id="KW-0677">Repeat</keyword>
<dbReference type="PROSITE" id="PS50294">
    <property type="entry name" value="WD_REPEATS_REGION"/>
    <property type="match status" value="2"/>
</dbReference>
<sequence>DGSYLLTCGSDKKLKLWNPLTGLLLKTYGGHAHEVTDAAGSCDSCYIVSASLDKSIIYWDVSTAQPIRRLRCHAGGVSCVRFNEDSGLAVSGGKDNMAMCWDIRTRKQEPIQVLNDAKDCITSIVINDHEIITSSLDGCIRHYDIRAGQLTVDSIGPAIVHMVQTKDGQCMVAACADNVLRLIDNDSGDILAEYKGHVSEDYQIECGILSGDSKICSGSAEGCAIVWDLVEEKEVTRIKMGGGVVHSLTTHPTGNDIVFARKREFQVWGID</sequence>
<keyword evidence="10" id="KW-1185">Reference proteome</keyword>
<dbReference type="InterPro" id="IPR051980">
    <property type="entry name" value="WD_repeat_MORG1"/>
</dbReference>
<name>A0A9Q0MK33_9DIPT</name>
<dbReference type="CDD" id="cd00200">
    <property type="entry name" value="WD40"/>
    <property type="match status" value="1"/>
</dbReference>
<dbReference type="SUPFAM" id="SSF50978">
    <property type="entry name" value="WD40 repeat-like"/>
    <property type="match status" value="1"/>
</dbReference>
<feature type="non-terminal residue" evidence="9">
    <location>
        <position position="271"/>
    </location>
</feature>
<dbReference type="AlphaFoldDB" id="A0A9Q0MK33"/>
<evidence type="ECO:0000256" key="5">
    <source>
        <dbReference type="ARBA" id="ARBA00038145"/>
    </source>
</evidence>
<evidence type="ECO:0000256" key="1">
    <source>
        <dbReference type="ARBA" id="ARBA00004496"/>
    </source>
</evidence>
<dbReference type="GO" id="GO:0000398">
    <property type="term" value="P:mRNA splicing, via spliceosome"/>
    <property type="evidence" value="ECO:0007669"/>
    <property type="project" value="TreeGrafter"/>
</dbReference>
<dbReference type="InterPro" id="IPR015943">
    <property type="entry name" value="WD40/YVTN_repeat-like_dom_sf"/>
</dbReference>
<dbReference type="Proteomes" id="UP001151699">
    <property type="component" value="Unassembled WGS sequence"/>
</dbReference>
<keyword evidence="3 8" id="KW-0853">WD repeat</keyword>
<evidence type="ECO:0000256" key="7">
    <source>
        <dbReference type="ARBA" id="ARBA00042222"/>
    </source>
</evidence>
<comment type="similarity">
    <text evidence="5">Belongs to the WD repeat MORG1 family.</text>
</comment>
<dbReference type="PROSITE" id="PS50082">
    <property type="entry name" value="WD_REPEATS_2"/>
    <property type="match status" value="3"/>
</dbReference>
<dbReference type="EMBL" id="WJQU01002525">
    <property type="protein sequence ID" value="KAJ6632766.1"/>
    <property type="molecule type" value="Genomic_DNA"/>
</dbReference>
<dbReference type="PANTHER" id="PTHR22842">
    <property type="entry name" value="WD40 REPEAT PROTEIN"/>
    <property type="match status" value="1"/>
</dbReference>
<feature type="repeat" description="WD" evidence="8">
    <location>
        <begin position="1"/>
        <end position="27"/>
    </location>
</feature>
<dbReference type="SMART" id="SM00320">
    <property type="entry name" value="WD40"/>
    <property type="match status" value="5"/>
</dbReference>
<feature type="repeat" description="WD" evidence="8">
    <location>
        <begin position="28"/>
        <end position="69"/>
    </location>
</feature>
<evidence type="ECO:0000313" key="10">
    <source>
        <dbReference type="Proteomes" id="UP001151699"/>
    </source>
</evidence>
<dbReference type="Pfam" id="PF00400">
    <property type="entry name" value="WD40"/>
    <property type="match status" value="3"/>
</dbReference>
<comment type="subcellular location">
    <subcellularLocation>
        <location evidence="1">Cytoplasm</location>
    </subcellularLocation>
</comment>
<dbReference type="OrthoDB" id="71437at2759"/>
<evidence type="ECO:0000256" key="6">
    <source>
        <dbReference type="ARBA" id="ARBA00040453"/>
    </source>
</evidence>
<dbReference type="PRINTS" id="PR00320">
    <property type="entry name" value="GPROTEINBRPT"/>
</dbReference>
<accession>A0A9Q0MK33</accession>
<keyword evidence="2" id="KW-0963">Cytoplasm</keyword>
<evidence type="ECO:0000256" key="3">
    <source>
        <dbReference type="ARBA" id="ARBA00022574"/>
    </source>
</evidence>
<dbReference type="Gene3D" id="2.130.10.10">
    <property type="entry name" value="YVTN repeat-like/Quinoprotein amine dehydrogenase"/>
    <property type="match status" value="1"/>
</dbReference>
<gene>
    <name evidence="9" type="primary">wdr83</name>
    <name evidence="9" type="ORF">Bhyg_16005</name>
</gene>
<dbReference type="PANTHER" id="PTHR22842:SF3">
    <property type="entry name" value="WD REPEAT DOMAIN-CONTAINING PROTEIN 83"/>
    <property type="match status" value="1"/>
</dbReference>
<dbReference type="InterPro" id="IPR001680">
    <property type="entry name" value="WD40_rpt"/>
</dbReference>
<evidence type="ECO:0000256" key="4">
    <source>
        <dbReference type="ARBA" id="ARBA00022737"/>
    </source>
</evidence>
<evidence type="ECO:0000313" key="9">
    <source>
        <dbReference type="EMBL" id="KAJ6632766.1"/>
    </source>
</evidence>
<evidence type="ECO:0000256" key="2">
    <source>
        <dbReference type="ARBA" id="ARBA00022490"/>
    </source>
</evidence>